<proteinExistence type="predicted"/>
<keyword evidence="3" id="KW-1185">Reference proteome</keyword>
<dbReference type="Gene3D" id="2.40.160.20">
    <property type="match status" value="1"/>
</dbReference>
<sequence>MPRIFLLLLLFLTSLQDVFSQSGFFMSVETGWSDDHYKMDDPGKTFRSPEDAGSGYFGLTVGKMLRRHLYIESGIYTRQYSERIQRIDAEGSSGGAGRRFAQVPFRVGGRFEFLKNRIAIRPYGGLVINVTGKYDRGVSWSESTDENGNVTIHYAYEYRYPTNVFSLAQAGMTVECRVGKRVYLGLSSSYNWGFEKMMIQEILYPLNGGEQKALSWSKGDFNSITGSVSFRLGR</sequence>
<reference evidence="2" key="1">
    <citation type="submission" date="2022-01" db="EMBL/GenBank/DDBJ databases">
        <authorList>
            <person name="Jo J.-H."/>
            <person name="Im W.-T."/>
        </authorList>
    </citation>
    <scope>NUCLEOTIDE SEQUENCE</scope>
    <source>
        <strain evidence="2">NA20</strain>
    </source>
</reference>
<evidence type="ECO:0000313" key="3">
    <source>
        <dbReference type="Proteomes" id="UP001165367"/>
    </source>
</evidence>
<dbReference type="Proteomes" id="UP001165367">
    <property type="component" value="Unassembled WGS sequence"/>
</dbReference>
<keyword evidence="1" id="KW-0732">Signal</keyword>
<comment type="caution">
    <text evidence="2">The sequence shown here is derived from an EMBL/GenBank/DDBJ whole genome shotgun (WGS) entry which is preliminary data.</text>
</comment>
<feature type="chain" id="PRO_5046938915" description="Outer membrane protein beta-barrel domain-containing protein" evidence="1">
    <location>
        <begin position="21"/>
        <end position="234"/>
    </location>
</feature>
<dbReference type="RefSeq" id="WP_237873336.1">
    <property type="nucleotide sequence ID" value="NZ_JAKLTR010000009.1"/>
</dbReference>
<feature type="signal peptide" evidence="1">
    <location>
        <begin position="1"/>
        <end position="20"/>
    </location>
</feature>
<gene>
    <name evidence="2" type="ORF">LZZ85_14480</name>
</gene>
<dbReference type="EMBL" id="JAKLTR010000009">
    <property type="protein sequence ID" value="MCG2615503.1"/>
    <property type="molecule type" value="Genomic_DNA"/>
</dbReference>
<evidence type="ECO:0000313" key="2">
    <source>
        <dbReference type="EMBL" id="MCG2615503.1"/>
    </source>
</evidence>
<name>A0ABS9KT42_9BACT</name>
<accession>A0ABS9KT42</accession>
<evidence type="ECO:0008006" key="4">
    <source>
        <dbReference type="Google" id="ProtNLM"/>
    </source>
</evidence>
<evidence type="ECO:0000256" key="1">
    <source>
        <dbReference type="SAM" id="SignalP"/>
    </source>
</evidence>
<protein>
    <recommendedName>
        <fullName evidence="4">Outer membrane protein beta-barrel domain-containing protein</fullName>
    </recommendedName>
</protein>
<organism evidence="2 3">
    <name type="scientific">Terrimonas ginsenosidimutans</name>
    <dbReference type="NCBI Taxonomy" id="2908004"/>
    <lineage>
        <taxon>Bacteria</taxon>
        <taxon>Pseudomonadati</taxon>
        <taxon>Bacteroidota</taxon>
        <taxon>Chitinophagia</taxon>
        <taxon>Chitinophagales</taxon>
        <taxon>Chitinophagaceae</taxon>
        <taxon>Terrimonas</taxon>
    </lineage>
</organism>